<name>A0A9P6QZ20_9FUNG</name>
<dbReference type="Gene3D" id="1.25.40.720">
    <property type="entry name" value="Telomere length regulation protein 2, C-terminal domain"/>
    <property type="match status" value="1"/>
</dbReference>
<feature type="compositionally biased region" description="Low complexity" evidence="2">
    <location>
        <begin position="152"/>
        <end position="161"/>
    </location>
</feature>
<comment type="caution">
    <text evidence="4">The sequence shown here is derived from an EMBL/GenBank/DDBJ whole genome shotgun (WGS) entry which is preliminary data.</text>
</comment>
<dbReference type="EMBL" id="JAAAIP010001674">
    <property type="protein sequence ID" value="KAG0304715.1"/>
    <property type="molecule type" value="Genomic_DNA"/>
</dbReference>
<dbReference type="OrthoDB" id="10258062at2759"/>
<comment type="similarity">
    <text evidence="1">Belongs to the TEL2 family.</text>
</comment>
<dbReference type="GO" id="GO:0042162">
    <property type="term" value="F:telomeric DNA binding"/>
    <property type="evidence" value="ECO:0007669"/>
    <property type="project" value="TreeGrafter"/>
</dbReference>
<evidence type="ECO:0000313" key="5">
    <source>
        <dbReference type="Proteomes" id="UP000738325"/>
    </source>
</evidence>
<feature type="domain" description="Telomere length regulation protein conserved" evidence="3">
    <location>
        <begin position="672"/>
        <end position="707"/>
    </location>
</feature>
<dbReference type="Pfam" id="PF10193">
    <property type="entry name" value="Telomere_reg-2"/>
    <property type="match status" value="1"/>
</dbReference>
<feature type="compositionally biased region" description="Acidic residues" evidence="2">
    <location>
        <begin position="637"/>
        <end position="661"/>
    </location>
</feature>
<evidence type="ECO:0000259" key="3">
    <source>
        <dbReference type="Pfam" id="PF10193"/>
    </source>
</evidence>
<dbReference type="PANTHER" id="PTHR15830">
    <property type="entry name" value="TELOMERE LENGTH REGULATION PROTEIN TEL2 FAMILY MEMBER"/>
    <property type="match status" value="1"/>
</dbReference>
<dbReference type="GO" id="GO:0051879">
    <property type="term" value="F:Hsp90 protein binding"/>
    <property type="evidence" value="ECO:0007669"/>
    <property type="project" value="TreeGrafter"/>
</dbReference>
<organism evidence="4 5">
    <name type="scientific">Dissophora globulifera</name>
    <dbReference type="NCBI Taxonomy" id="979702"/>
    <lineage>
        <taxon>Eukaryota</taxon>
        <taxon>Fungi</taxon>
        <taxon>Fungi incertae sedis</taxon>
        <taxon>Mucoromycota</taxon>
        <taxon>Mortierellomycotina</taxon>
        <taxon>Mortierellomycetes</taxon>
        <taxon>Mortierellales</taxon>
        <taxon>Mortierellaceae</taxon>
        <taxon>Dissophora</taxon>
    </lineage>
</organism>
<proteinExistence type="inferred from homology"/>
<dbReference type="AlphaFoldDB" id="A0A9P6QZ20"/>
<dbReference type="InterPro" id="IPR038528">
    <property type="entry name" value="TEL2_C_sf"/>
</dbReference>
<feature type="region of interest" description="Disordered" evidence="2">
    <location>
        <begin position="577"/>
        <end position="668"/>
    </location>
</feature>
<dbReference type="Proteomes" id="UP000738325">
    <property type="component" value="Unassembled WGS sequence"/>
</dbReference>
<dbReference type="InterPro" id="IPR019337">
    <property type="entry name" value="Telomere_length_regulation_dom"/>
</dbReference>
<dbReference type="GO" id="GO:0005829">
    <property type="term" value="C:cytosol"/>
    <property type="evidence" value="ECO:0007669"/>
    <property type="project" value="TreeGrafter"/>
</dbReference>
<feature type="region of interest" description="Disordered" evidence="2">
    <location>
        <begin position="141"/>
        <end position="170"/>
    </location>
</feature>
<evidence type="ECO:0000256" key="2">
    <source>
        <dbReference type="SAM" id="MobiDB-lite"/>
    </source>
</evidence>
<reference evidence="4" key="1">
    <citation type="journal article" date="2020" name="Fungal Divers.">
        <title>Resolving the Mortierellaceae phylogeny through synthesis of multi-gene phylogenetics and phylogenomics.</title>
        <authorList>
            <person name="Vandepol N."/>
            <person name="Liber J."/>
            <person name="Desiro A."/>
            <person name="Na H."/>
            <person name="Kennedy M."/>
            <person name="Barry K."/>
            <person name="Grigoriev I.V."/>
            <person name="Miller A.N."/>
            <person name="O'Donnell K."/>
            <person name="Stajich J.E."/>
            <person name="Bonito G."/>
        </authorList>
    </citation>
    <scope>NUCLEOTIDE SEQUENCE</scope>
    <source>
        <strain evidence="4">REB-010B</strain>
    </source>
</reference>
<dbReference type="PANTHER" id="PTHR15830:SF10">
    <property type="entry name" value="TELOMERE LENGTH REGULATION PROTEIN TEL2 HOMOLOG"/>
    <property type="match status" value="1"/>
</dbReference>
<dbReference type="GO" id="GO:0051083">
    <property type="term" value="P:'de novo' cotranslational protein folding"/>
    <property type="evidence" value="ECO:0007669"/>
    <property type="project" value="TreeGrafter"/>
</dbReference>
<feature type="compositionally biased region" description="Polar residues" evidence="2">
    <location>
        <begin position="601"/>
        <end position="611"/>
    </location>
</feature>
<evidence type="ECO:0000313" key="4">
    <source>
        <dbReference type="EMBL" id="KAG0304715.1"/>
    </source>
</evidence>
<feature type="compositionally biased region" description="Polar residues" evidence="2">
    <location>
        <begin position="583"/>
        <end position="592"/>
    </location>
</feature>
<evidence type="ECO:0000256" key="1">
    <source>
        <dbReference type="ARBA" id="ARBA00006133"/>
    </source>
</evidence>
<sequence length="713" mass="79477">YYWHTSIIMGDARDSEAISAYLTDLQGQVRTASPTLSAAIHVLAEPLSFLSLLPDVPTHVNVTAHSNANAGVQEAVTEFFPRWRGPLEPTTARRAYFIQHLLPNHLNFILDNITVDWLSALPSAERVALFDTYFVPKTAALRQHRKQRRSDNNNNSNVTHNGNDDGSDSQWGPLMAVVSLQTLVNRINAQFHQNHSVLNNTILRLLRRLIDVTTLQDFYTGCCMQSSTSSLISAGAVDITLWDAFLSKLFSIPTRISNAFGVRTEVEESFRETLFFKRQVQQLQTCLEGLSTLSADVRDKNKDKIKVEEQRIQLQAKAFAVVIAKIQRLGYSKILVESVMSTLWSTSDSTKVFGWEQALLHATSPGTAQLFLTSLVDHLNHHQLNFSDTKISAEQQQLAVVHRAAHILISLGYGTNEKANNNQMVQEVLFQGRVFGTGVLRTLICVQSGWPSKVRSNAESALGMTFKKALEVWSDAMLINHASLEYQRYISYQVLLMLGYFDYQGVQDLDLIPIFGAGMTTWLDIENFQRKRIVLVVAEEFSRVVDTIGSPADFGLDGNDREVVFARSLVHLQDGKKPYNPNALASTDNTVDGSKERRTKASSQQHGSADSYSDEEDPVDIKPSVASAPTSGKHDSDDSDSEDDDLKPYEMEYESDPDEDAGSVKRPKVAAPLYLRDLLSYIRAGDDRDKTEMGIKSAADLIRRKAGSLELGE</sequence>
<gene>
    <name evidence="4" type="primary">TEL2</name>
    <name evidence="4" type="ORF">BGZ99_002306</name>
</gene>
<protein>
    <submittedName>
        <fullName evidence="4">Telomere binding protein</fullName>
    </submittedName>
</protein>
<feature type="non-terminal residue" evidence="4">
    <location>
        <position position="713"/>
    </location>
</feature>
<keyword evidence="5" id="KW-1185">Reference proteome</keyword>
<accession>A0A9P6QZ20</accession>
<dbReference type="InterPro" id="IPR051970">
    <property type="entry name" value="TEL2_Regulation"/>
</dbReference>